<dbReference type="Proteomes" id="UP000013165">
    <property type="component" value="Unassembled WGS sequence"/>
</dbReference>
<evidence type="ECO:0000313" key="2">
    <source>
        <dbReference type="Proteomes" id="UP000013165"/>
    </source>
</evidence>
<dbReference type="STRING" id="626887.J057_05601"/>
<dbReference type="HOGENOM" id="CLU_096741_0_0_6"/>
<dbReference type="PANTHER" id="PTHR38784:SF1">
    <property type="entry name" value="SUCROSE PHOSPHORYLASE"/>
    <property type="match status" value="1"/>
</dbReference>
<evidence type="ECO:0008006" key="3">
    <source>
        <dbReference type="Google" id="ProtNLM"/>
    </source>
</evidence>
<dbReference type="SUPFAM" id="SSF52980">
    <property type="entry name" value="Restriction endonuclease-like"/>
    <property type="match status" value="1"/>
</dbReference>
<dbReference type="PIRSF" id="PIRSF011484">
    <property type="entry name" value="YaeQ"/>
    <property type="match status" value="1"/>
</dbReference>
<dbReference type="eggNOG" id="COG4681">
    <property type="taxonomic scope" value="Bacteria"/>
</dbReference>
<proteinExistence type="predicted"/>
<dbReference type="PATRIC" id="fig|626887.3.peg.1110"/>
<comment type="caution">
    <text evidence="1">The sequence shown here is derived from an EMBL/GenBank/DDBJ whole genome shotgun (WGS) entry which is preliminary data.</text>
</comment>
<dbReference type="InterPro" id="IPR011335">
    <property type="entry name" value="Restrct_endonuc-II-like"/>
</dbReference>
<dbReference type="InterPro" id="IPR009822">
    <property type="entry name" value="YaeQ"/>
</dbReference>
<accession>N6WTH8</accession>
<dbReference type="AlphaFoldDB" id="N6WTH8"/>
<evidence type="ECO:0000313" key="1">
    <source>
        <dbReference type="EMBL" id="ENO14801.1"/>
    </source>
</evidence>
<dbReference type="Pfam" id="PF07152">
    <property type="entry name" value="YaeQ"/>
    <property type="match status" value="1"/>
</dbReference>
<dbReference type="PANTHER" id="PTHR38784">
    <property type="entry name" value="SUCROSE PHOSPHORYLASE"/>
    <property type="match status" value="1"/>
</dbReference>
<dbReference type="SMART" id="SM01322">
    <property type="entry name" value="YaeQ"/>
    <property type="match status" value="1"/>
</dbReference>
<name>N6WTH8_9GAMM</name>
<dbReference type="InterPro" id="IPR038590">
    <property type="entry name" value="YaeQ_sf"/>
</dbReference>
<dbReference type="OrthoDB" id="5293309at2"/>
<organism evidence="1 2">
    <name type="scientific">Marinobacter nanhaiticus D15-8W</name>
    <dbReference type="NCBI Taxonomy" id="626887"/>
    <lineage>
        <taxon>Bacteria</taxon>
        <taxon>Pseudomonadati</taxon>
        <taxon>Pseudomonadota</taxon>
        <taxon>Gammaproteobacteria</taxon>
        <taxon>Pseudomonadales</taxon>
        <taxon>Marinobacteraceae</taxon>
        <taxon>Marinobacter</taxon>
    </lineage>
</organism>
<gene>
    <name evidence="1" type="ORF">J057_05601</name>
</gene>
<dbReference type="EMBL" id="APLQ01000011">
    <property type="protein sequence ID" value="ENO14801.1"/>
    <property type="molecule type" value="Genomic_DNA"/>
</dbReference>
<protein>
    <recommendedName>
        <fullName evidence="3">YaeQ family protein</fullName>
    </recommendedName>
</protein>
<dbReference type="CDD" id="cd22368">
    <property type="entry name" value="YaeQ-like"/>
    <property type="match status" value="1"/>
</dbReference>
<keyword evidence="2" id="KW-1185">Reference proteome</keyword>
<dbReference type="RefSeq" id="WP_004579098.1">
    <property type="nucleotide sequence ID" value="NZ_AP028878.1"/>
</dbReference>
<sequence>MALKSTVFKAHLNVADMDRNYYADHTLTLARHPSETDERMMLRLLAFILYADEALQFTKGLSTDDEPDLWQKSLSGEIELWIELGTPDDNRIRKACAHADQVVLFAYGGRAVSAWWDKVHGKVARFDNLRIFEVNPKDCDALAGLANRSMTLQCNVQDGQVSLGDGEGLVVVEPLPLYPA</sequence>
<dbReference type="Gene3D" id="3.10.640.10">
    <property type="entry name" value="Restriction endonuclease-like alpha-beta roll domain"/>
    <property type="match status" value="1"/>
</dbReference>
<reference evidence="1 2" key="1">
    <citation type="journal article" date="2013" name="Genome Announc.">
        <title>Genome Sequence of the Polycyclic Aromatic Hydrocarbon-Degrading Bacterium Strain Marinobacter nanhaiticus D15-8WT.</title>
        <authorList>
            <person name="Cui Z."/>
            <person name="Gao W."/>
            <person name="Li Q."/>
            <person name="Xu G."/>
            <person name="Zheng L."/>
        </authorList>
    </citation>
    <scope>NUCLEOTIDE SEQUENCE [LARGE SCALE GENOMIC DNA]</scope>
    <source>
        <strain evidence="1 2">D15-8W</strain>
    </source>
</reference>